<evidence type="ECO:0000256" key="1">
    <source>
        <dbReference type="SAM" id="MobiDB-lite"/>
    </source>
</evidence>
<evidence type="ECO:0000313" key="3">
    <source>
        <dbReference type="Proteomes" id="UP000320231"/>
    </source>
</evidence>
<dbReference type="Proteomes" id="UP000320231">
    <property type="component" value="Chromosome"/>
</dbReference>
<proteinExistence type="predicted"/>
<organism evidence="2 3">
    <name type="scientific">Vreelandella sulfidaeris</name>
    <dbReference type="NCBI Taxonomy" id="115553"/>
    <lineage>
        <taxon>Bacteria</taxon>
        <taxon>Pseudomonadati</taxon>
        <taxon>Pseudomonadota</taxon>
        <taxon>Gammaproteobacteria</taxon>
        <taxon>Oceanospirillales</taxon>
        <taxon>Halomonadaceae</taxon>
        <taxon>Vreelandella</taxon>
    </lineage>
</organism>
<reference evidence="2 3" key="1">
    <citation type="journal article" date="2019" name="Microbiol. Resour. Announc.">
        <title>Complete Genome Sequence of Halomonas sulfidaeris Strain Esulfide1 Isolated from a Metal Sulfide Rock at a Depth of 2,200 Meters, Obtained Using Nanopore Sequencing.</title>
        <authorList>
            <person name="Saito M."/>
            <person name="Nishigata A."/>
            <person name="Galipon J."/>
            <person name="Arakawa K."/>
        </authorList>
    </citation>
    <scope>NUCLEOTIDE SEQUENCE [LARGE SCALE GENOMIC DNA]</scope>
    <source>
        <strain evidence="2 3">ATCC BAA-803</strain>
    </source>
</reference>
<evidence type="ECO:0000313" key="2">
    <source>
        <dbReference type="EMBL" id="BBI61664.1"/>
    </source>
</evidence>
<protein>
    <submittedName>
        <fullName evidence="2">Uncharacterized protein</fullName>
    </submittedName>
</protein>
<sequence length="127" mass="14776">MSQYPTMPNFGVNAILTKEDSAHFKESKEDNTVGNKSEAGYTISRPRNKQKRRRLFDTAFTNLKDSQKQQLQEFEEDVGGTLLPFFYVHPQTHELILVQFKEPLSFVYKGNGLNKRWDVHGIKLREV</sequence>
<name>A0A455UEV7_9GAMM</name>
<dbReference type="EMBL" id="AP019514">
    <property type="protein sequence ID" value="BBI61664.1"/>
    <property type="molecule type" value="Genomic_DNA"/>
</dbReference>
<dbReference type="AlphaFoldDB" id="A0A455UEV7"/>
<feature type="region of interest" description="Disordered" evidence="1">
    <location>
        <begin position="24"/>
        <end position="49"/>
    </location>
</feature>
<gene>
    <name evidence="2" type="ORF">HSBAA_29700</name>
</gene>
<accession>A0A455UEV7</accession>
<dbReference type="KEGG" id="hsr:HSBAA_29700"/>